<dbReference type="EMBL" id="JAEQNC010000008">
    <property type="protein sequence ID" value="MBL0373516.1"/>
    <property type="molecule type" value="Genomic_DNA"/>
</dbReference>
<feature type="transmembrane region" description="Helical" evidence="1">
    <location>
        <begin position="161"/>
        <end position="179"/>
    </location>
</feature>
<keyword evidence="1" id="KW-0812">Transmembrane</keyword>
<evidence type="ECO:0000313" key="4">
    <source>
        <dbReference type="Proteomes" id="UP000633219"/>
    </source>
</evidence>
<dbReference type="GO" id="GO:0016747">
    <property type="term" value="F:acyltransferase activity, transferring groups other than amino-acyl groups"/>
    <property type="evidence" value="ECO:0007669"/>
    <property type="project" value="InterPro"/>
</dbReference>
<dbReference type="InterPro" id="IPR002656">
    <property type="entry name" value="Acyl_transf_3_dom"/>
</dbReference>
<dbReference type="AlphaFoldDB" id="A0A936YUK7"/>
<name>A0A936YUK7_9HYPH</name>
<dbReference type="Pfam" id="PF01757">
    <property type="entry name" value="Acyl_transf_3"/>
    <property type="match status" value="1"/>
</dbReference>
<keyword evidence="3" id="KW-0012">Acyltransferase</keyword>
<dbReference type="InterPro" id="IPR050879">
    <property type="entry name" value="Acyltransferase_3"/>
</dbReference>
<organism evidence="3 4">
    <name type="scientific">Rhizobium setariae</name>
    <dbReference type="NCBI Taxonomy" id="2801340"/>
    <lineage>
        <taxon>Bacteria</taxon>
        <taxon>Pseudomonadati</taxon>
        <taxon>Pseudomonadota</taxon>
        <taxon>Alphaproteobacteria</taxon>
        <taxon>Hyphomicrobiales</taxon>
        <taxon>Rhizobiaceae</taxon>
        <taxon>Rhizobium/Agrobacterium group</taxon>
        <taxon>Rhizobium</taxon>
    </lineage>
</organism>
<evidence type="ECO:0000259" key="2">
    <source>
        <dbReference type="Pfam" id="PF01757"/>
    </source>
</evidence>
<feature type="transmembrane region" description="Helical" evidence="1">
    <location>
        <begin position="78"/>
        <end position="99"/>
    </location>
</feature>
<feature type="transmembrane region" description="Helical" evidence="1">
    <location>
        <begin position="32"/>
        <end position="57"/>
    </location>
</feature>
<dbReference type="GO" id="GO:0016020">
    <property type="term" value="C:membrane"/>
    <property type="evidence" value="ECO:0007669"/>
    <property type="project" value="TreeGrafter"/>
</dbReference>
<dbReference type="GO" id="GO:0000271">
    <property type="term" value="P:polysaccharide biosynthetic process"/>
    <property type="evidence" value="ECO:0007669"/>
    <property type="project" value="TreeGrafter"/>
</dbReference>
<feature type="transmembrane region" description="Helical" evidence="1">
    <location>
        <begin position="218"/>
        <end position="237"/>
    </location>
</feature>
<evidence type="ECO:0000313" key="3">
    <source>
        <dbReference type="EMBL" id="MBL0373516.1"/>
    </source>
</evidence>
<dbReference type="PANTHER" id="PTHR23028">
    <property type="entry name" value="ACETYLTRANSFERASE"/>
    <property type="match status" value="1"/>
</dbReference>
<keyword evidence="4" id="KW-1185">Reference proteome</keyword>
<sequence length="357" mass="39329">MLVQIQYIRAIAALLVVYFHAILQLQKLDPNAALAGAAFGESGVDLFFVLSGFVMWITTSGKQISMGDFYWKRIRRIVPLYWSATILAALIALIVPSILRSTVFDAPHMLASLFFIPWINPADPSGAMIAPVIVPGWTLNYEMYFYLMFGALLLLPRAVRLVSMIGAFVLMSVSCWLMPTENTASLFYGNLVVFEFVAGTVLGHFYVAGHRLAVKPALSLSLIAVATIVLLVLDYSHLPVDRLFKMGVPAAIIVYAATAMNFSKLPTLSWLRYLGDASYSIYITHIFVLAGARMLYGLVPFDALKNEILFVGMSLGLSVLVGILVHAFFESPVDRYLSRRGALRRSSTPDKIAAATE</sequence>
<feature type="transmembrane region" description="Helical" evidence="1">
    <location>
        <begin position="308"/>
        <end position="329"/>
    </location>
</feature>
<dbReference type="Proteomes" id="UP000633219">
    <property type="component" value="Unassembled WGS sequence"/>
</dbReference>
<feature type="domain" description="Acyltransferase 3" evidence="2">
    <location>
        <begin position="4"/>
        <end position="325"/>
    </location>
</feature>
<protein>
    <submittedName>
        <fullName evidence="3">Acyltransferase</fullName>
    </submittedName>
</protein>
<comment type="caution">
    <text evidence="3">The sequence shown here is derived from an EMBL/GenBank/DDBJ whole genome shotgun (WGS) entry which is preliminary data.</text>
</comment>
<evidence type="ECO:0000256" key="1">
    <source>
        <dbReference type="SAM" id="Phobius"/>
    </source>
</evidence>
<keyword evidence="1" id="KW-0472">Membrane</keyword>
<accession>A0A936YUK7</accession>
<proteinExistence type="predicted"/>
<feature type="transmembrane region" description="Helical" evidence="1">
    <location>
        <begin position="7"/>
        <end position="26"/>
    </location>
</feature>
<dbReference type="PANTHER" id="PTHR23028:SF131">
    <property type="entry name" value="BLR2367 PROTEIN"/>
    <property type="match status" value="1"/>
</dbReference>
<feature type="transmembrane region" description="Helical" evidence="1">
    <location>
        <begin position="185"/>
        <end position="206"/>
    </location>
</feature>
<feature type="transmembrane region" description="Helical" evidence="1">
    <location>
        <begin position="274"/>
        <end position="296"/>
    </location>
</feature>
<gene>
    <name evidence="3" type="ORF">JJB09_15915</name>
</gene>
<keyword evidence="1" id="KW-1133">Transmembrane helix</keyword>
<feature type="transmembrane region" description="Helical" evidence="1">
    <location>
        <begin position="243"/>
        <end position="262"/>
    </location>
</feature>
<dbReference type="RefSeq" id="WP_201660097.1">
    <property type="nucleotide sequence ID" value="NZ_JAEQNC010000008.1"/>
</dbReference>
<feature type="transmembrane region" description="Helical" evidence="1">
    <location>
        <begin position="128"/>
        <end position="154"/>
    </location>
</feature>
<keyword evidence="3" id="KW-0808">Transferase</keyword>
<reference evidence="3" key="1">
    <citation type="submission" date="2021-01" db="EMBL/GenBank/DDBJ databases">
        <title>Rhizobium sp. strain KVB221 16S ribosomal RNA gene Genome sequencing and assembly.</title>
        <authorList>
            <person name="Kang M."/>
        </authorList>
    </citation>
    <scope>NUCLEOTIDE SEQUENCE</scope>
    <source>
        <strain evidence="3">KVB221</strain>
    </source>
</reference>